<evidence type="ECO:0000256" key="3">
    <source>
        <dbReference type="ARBA" id="ARBA00022782"/>
    </source>
</evidence>
<dbReference type="GO" id="GO:0045476">
    <property type="term" value="P:nurse cell apoptotic process"/>
    <property type="evidence" value="ECO:0007669"/>
    <property type="project" value="UniProtKB-ARBA"/>
</dbReference>
<dbReference type="GO" id="GO:0035167">
    <property type="term" value="P:larval lymph gland hemopoiesis"/>
    <property type="evidence" value="ECO:0007669"/>
    <property type="project" value="UniProtKB-ARBA"/>
</dbReference>
<dbReference type="GO" id="GO:0007526">
    <property type="term" value="P:larval somatic muscle development"/>
    <property type="evidence" value="ECO:0007669"/>
    <property type="project" value="UniProtKB-ARBA"/>
</dbReference>
<evidence type="ECO:0000256" key="5">
    <source>
        <dbReference type="ARBA" id="ARBA00023015"/>
    </source>
</evidence>
<name>A0AAD7ZTN7_DIPPU</name>
<evidence type="ECO:0000256" key="1">
    <source>
        <dbReference type="ARBA" id="ARBA00004123"/>
    </source>
</evidence>
<comment type="function">
    <text evidence="8">Putative transcription factor required for axon growth and guidance in the central and peripheral nervous systems. Repels CNS axons away from the midline by promoting the expression of the midline repellent sli and its receptor robo.</text>
</comment>
<dbReference type="GO" id="GO:0016199">
    <property type="term" value="P:axon midline choice point recognition"/>
    <property type="evidence" value="ECO:0007669"/>
    <property type="project" value="UniProtKB-ARBA"/>
</dbReference>
<dbReference type="PANTHER" id="PTHR23110:SF111">
    <property type="entry name" value="LONGITUDINALS LACKING PROTEIN, ISOFORMS F_I_K_T"/>
    <property type="match status" value="1"/>
</dbReference>
<organism evidence="11 12">
    <name type="scientific">Diploptera punctata</name>
    <name type="common">Pacific beetle cockroach</name>
    <dbReference type="NCBI Taxonomy" id="6984"/>
    <lineage>
        <taxon>Eukaryota</taxon>
        <taxon>Metazoa</taxon>
        <taxon>Ecdysozoa</taxon>
        <taxon>Arthropoda</taxon>
        <taxon>Hexapoda</taxon>
        <taxon>Insecta</taxon>
        <taxon>Pterygota</taxon>
        <taxon>Neoptera</taxon>
        <taxon>Polyneoptera</taxon>
        <taxon>Dictyoptera</taxon>
        <taxon>Blattodea</taxon>
        <taxon>Blaberoidea</taxon>
        <taxon>Blaberidae</taxon>
        <taxon>Diplopterinae</taxon>
        <taxon>Diploptera</taxon>
    </lineage>
</organism>
<comment type="subcellular location">
    <subcellularLocation>
        <location evidence="1">Nucleus</location>
    </subcellularLocation>
</comment>
<evidence type="ECO:0000256" key="7">
    <source>
        <dbReference type="ARBA" id="ARBA00023242"/>
    </source>
</evidence>
<dbReference type="SUPFAM" id="SSF54695">
    <property type="entry name" value="POZ domain"/>
    <property type="match status" value="1"/>
</dbReference>
<dbReference type="Proteomes" id="UP001233999">
    <property type="component" value="Unassembled WGS sequence"/>
</dbReference>
<dbReference type="PANTHER" id="PTHR23110">
    <property type="entry name" value="BTB DOMAIN TRANSCRIPTION FACTOR"/>
    <property type="match status" value="1"/>
</dbReference>
<reference evidence="11" key="2">
    <citation type="submission" date="2023-05" db="EMBL/GenBank/DDBJ databases">
        <authorList>
            <person name="Fouks B."/>
        </authorList>
    </citation>
    <scope>NUCLEOTIDE SEQUENCE</scope>
    <source>
        <strain evidence="11">Stay&amp;Tobe</strain>
        <tissue evidence="11">Testes</tissue>
    </source>
</reference>
<dbReference type="InterPro" id="IPR000210">
    <property type="entry name" value="BTB/POZ_dom"/>
</dbReference>
<comment type="caution">
    <text evidence="11">The sequence shown here is derived from an EMBL/GenBank/DDBJ whole genome shotgun (WGS) entry which is preliminary data.</text>
</comment>
<feature type="domain" description="BTB" evidence="10">
    <location>
        <begin position="23"/>
        <end position="76"/>
    </location>
</feature>
<evidence type="ECO:0000313" key="11">
    <source>
        <dbReference type="EMBL" id="KAJ9586659.1"/>
    </source>
</evidence>
<evidence type="ECO:0000256" key="2">
    <source>
        <dbReference type="ARBA" id="ARBA00022473"/>
    </source>
</evidence>
<proteinExistence type="predicted"/>
<keyword evidence="3" id="KW-0221">Differentiation</keyword>
<reference evidence="11" key="1">
    <citation type="journal article" date="2023" name="IScience">
        <title>Live-bearing cockroach genome reveals convergent evolutionary mechanisms linked to viviparity in insects and beyond.</title>
        <authorList>
            <person name="Fouks B."/>
            <person name="Harrison M.C."/>
            <person name="Mikhailova A.A."/>
            <person name="Marchal E."/>
            <person name="English S."/>
            <person name="Carruthers M."/>
            <person name="Jennings E.C."/>
            <person name="Chiamaka E.L."/>
            <person name="Frigard R.A."/>
            <person name="Pippel M."/>
            <person name="Attardo G.M."/>
            <person name="Benoit J.B."/>
            <person name="Bornberg-Bauer E."/>
            <person name="Tobe S.S."/>
        </authorList>
    </citation>
    <scope>NUCLEOTIDE SEQUENCE</scope>
    <source>
        <strain evidence="11">Stay&amp;Tobe</strain>
    </source>
</reference>
<dbReference type="GO" id="GO:0008406">
    <property type="term" value="P:gonad development"/>
    <property type="evidence" value="ECO:0007669"/>
    <property type="project" value="UniProtKB-ARBA"/>
</dbReference>
<dbReference type="Pfam" id="PF00651">
    <property type="entry name" value="BTB"/>
    <property type="match status" value="1"/>
</dbReference>
<evidence type="ECO:0000256" key="9">
    <source>
        <dbReference type="SAM" id="MobiDB-lite"/>
    </source>
</evidence>
<gene>
    <name evidence="11" type="ORF">L9F63_019761</name>
</gene>
<sequence length="726" mass="78536">MSIVMNCYVLQTILQRQLGMYPLIVLKDMQFSVLKSLIEFMYCGETSVTEDNLSALLQAAKFFQVKGLSAMTKEALGLTSPVTPKTTTTVNGEAARKAFVGRSKRVGMQQTFVASGLKSVTPSSSHGEVHTPTTGKTIFQTTPKAVPVRQDTHQQQQTDTAQLLLSLSGSEFPKQTFHTVSKNVRFHHGTPSGNVTVEPTRTCSLESTIKNKEPAAERVPSESGMKSTTVVMPEKALEQQIISDKTVEGTKEDLTSQVFYVEDGPCKRGRPMKRQVNLVFKEKVIVDTHKAFQKEEEASRKAIETIQHEMSAKEKTSSLVVTQPVETLQQNPTVKQQVAKPQQSQVNNMVTTPRILPKEPKLGNQKTAVGIPEPSNQNVIYQVAGNAIDANSNETNIVYQLQEGQDSGNGNIVYQVADNTVLAGQDAANQNIIYQVADNASTSTEGNNTNIIYQVADGNVGSGTNMSQYMEVLKEAGLPSDVPILLESSDGSYVTVNEEVLMNIMNGGMIQVSDGSIVGGEGVQFIVQEVQELNEGQVEGAAAAASTAVAETTNVTEPDPTTPSEETAVKAKPSFVAASGGIVKHSTYKPAKGQQNKANVAKSLPSLEPKEAQNIIEKKSEASSDEIEMKPQVEEKTAVPESVPMEITESEPEPQLEPVPEAPMQSDEIITGDSYGEEAMEGFAVIDGKDNTENKAIELAQSDPSSFIYPDQSSNETIIPSRKRTC</sequence>
<feature type="region of interest" description="Disordered" evidence="9">
    <location>
        <begin position="616"/>
        <end position="687"/>
    </location>
</feature>
<keyword evidence="7" id="KW-0539">Nucleus</keyword>
<keyword evidence="12" id="KW-1185">Reference proteome</keyword>
<dbReference type="EMBL" id="JASPKZ010006855">
    <property type="protein sequence ID" value="KAJ9586659.1"/>
    <property type="molecule type" value="Genomic_DNA"/>
</dbReference>
<dbReference type="GO" id="GO:0007464">
    <property type="term" value="P:R3/R4 cell fate commitment"/>
    <property type="evidence" value="ECO:0007669"/>
    <property type="project" value="UniProtKB-ARBA"/>
</dbReference>
<keyword evidence="4" id="KW-0524">Neurogenesis</keyword>
<dbReference type="AlphaFoldDB" id="A0AAD7ZTN7"/>
<feature type="compositionally biased region" description="Basic and acidic residues" evidence="9">
    <location>
        <begin position="616"/>
        <end position="638"/>
    </location>
</feature>
<dbReference type="InterPro" id="IPR011333">
    <property type="entry name" value="SKP1/BTB/POZ_sf"/>
</dbReference>
<dbReference type="GO" id="GO:0048813">
    <property type="term" value="P:dendrite morphogenesis"/>
    <property type="evidence" value="ECO:0007669"/>
    <property type="project" value="UniProtKB-ARBA"/>
</dbReference>
<keyword evidence="5" id="KW-0805">Transcription regulation</keyword>
<evidence type="ECO:0000256" key="6">
    <source>
        <dbReference type="ARBA" id="ARBA00023163"/>
    </source>
</evidence>
<feature type="region of interest" description="Disordered" evidence="9">
    <location>
        <begin position="701"/>
        <end position="726"/>
    </location>
</feature>
<dbReference type="GO" id="GO:0045467">
    <property type="term" value="P:R7 cell development"/>
    <property type="evidence" value="ECO:0007669"/>
    <property type="project" value="UniProtKB-ARBA"/>
</dbReference>
<protein>
    <recommendedName>
        <fullName evidence="10">BTB domain-containing protein</fullName>
    </recommendedName>
</protein>
<dbReference type="GO" id="GO:0006357">
    <property type="term" value="P:regulation of transcription by RNA polymerase II"/>
    <property type="evidence" value="ECO:0007669"/>
    <property type="project" value="TreeGrafter"/>
</dbReference>
<evidence type="ECO:0000256" key="8">
    <source>
        <dbReference type="ARBA" id="ARBA00037382"/>
    </source>
</evidence>
<dbReference type="Gene3D" id="3.30.710.10">
    <property type="entry name" value="Potassium Channel Kv1.1, Chain A"/>
    <property type="match status" value="1"/>
</dbReference>
<accession>A0AAD7ZTN7</accession>
<keyword evidence="2" id="KW-0217">Developmental protein</keyword>
<dbReference type="InterPro" id="IPR051095">
    <property type="entry name" value="Dros_DevTransReg"/>
</dbReference>
<evidence type="ECO:0000259" key="10">
    <source>
        <dbReference type="Pfam" id="PF00651"/>
    </source>
</evidence>
<dbReference type="GO" id="GO:0005634">
    <property type="term" value="C:nucleus"/>
    <property type="evidence" value="ECO:0007669"/>
    <property type="project" value="UniProtKB-SubCell"/>
</dbReference>
<evidence type="ECO:0000256" key="4">
    <source>
        <dbReference type="ARBA" id="ARBA00022902"/>
    </source>
</evidence>
<evidence type="ECO:0000313" key="12">
    <source>
        <dbReference type="Proteomes" id="UP001233999"/>
    </source>
</evidence>
<keyword evidence="6" id="KW-0804">Transcription</keyword>